<comment type="caution">
    <text evidence="1">The sequence shown here is derived from an EMBL/GenBank/DDBJ whole genome shotgun (WGS) entry which is preliminary data.</text>
</comment>
<dbReference type="InterPro" id="IPR011446">
    <property type="entry name" value="BBP7"/>
</dbReference>
<reference evidence="1 2" key="1">
    <citation type="journal article" date="2013" name="Mar. Genomics">
        <title>Expression of sulfatases in Rhodopirellula baltica and the diversity of sulfatases in the genus Rhodopirellula.</title>
        <authorList>
            <person name="Wegner C.E."/>
            <person name="Richter-Heitmann T."/>
            <person name="Klindworth A."/>
            <person name="Klockow C."/>
            <person name="Richter M."/>
            <person name="Achstetter T."/>
            <person name="Glockner F.O."/>
            <person name="Harder J."/>
        </authorList>
    </citation>
    <scope>NUCLEOTIDE SEQUENCE [LARGE SCALE GENOMIC DNA]</scope>
    <source>
        <strain evidence="1 2">WH47</strain>
    </source>
</reference>
<dbReference type="Proteomes" id="UP000006222">
    <property type="component" value="Unassembled WGS sequence"/>
</dbReference>
<dbReference type="Pfam" id="PF07585">
    <property type="entry name" value="BBP7"/>
    <property type="match status" value="1"/>
</dbReference>
<dbReference type="AlphaFoldDB" id="F2AQZ5"/>
<organism evidence="1 2">
    <name type="scientific">Rhodopirellula baltica WH47</name>
    <dbReference type="NCBI Taxonomy" id="991778"/>
    <lineage>
        <taxon>Bacteria</taxon>
        <taxon>Pseudomonadati</taxon>
        <taxon>Planctomycetota</taxon>
        <taxon>Planctomycetia</taxon>
        <taxon>Pirellulales</taxon>
        <taxon>Pirellulaceae</taxon>
        <taxon>Rhodopirellula</taxon>
    </lineage>
</organism>
<protein>
    <submittedName>
        <fullName evidence="1">Protein containing DUF1551</fullName>
    </submittedName>
</protein>
<dbReference type="PATRIC" id="fig|991778.3.peg.2249"/>
<proteinExistence type="predicted"/>
<sequence length="473" mass="51268">MTIRSVGHAKILSESDLERKKMPAPTNQPIATHLSRFCSHHLFCNSLIATLILLLSLFCETQSAHAQQYAVVPVNGNALDPYATAAYNSGTQGGGFLAGFPNQSFPPTLFTTNAATQDRFWLRTDYIRWMADGMETPALVTTSPNGTAQSDAGVLGLATTTTLYGGEINDESTNGIRFRGGFFVTPASAFGIEGEYFRIGSNDSGFSRNGGTQILARPFYRTDTDIETAQLINYPTVVDGNLSIGASSKLNSYLVNGRVALCPTCGGNCVTCRNTDRVDWLVGYRRIELDEALTFSETLESQLTAAPGTIVLNEAFRTSNEFDGLQLGVVYQANLKRIWLESLLRVAVGSTKQTVSINGNTSITESGVTDNYAGGLYAQRDNSGTFSRDEFTMVPEIGFTLGVHLTSCLDATVGYSLLYLPNVVRPGDQIDRDVDPDLLAPPGIVTSPSRPEFRFIQNDYVAHGLSFGGQLRF</sequence>
<name>F2AQZ5_RHOBT</name>
<gene>
    <name evidence="1" type="ORF">RBWH47_05672</name>
</gene>
<evidence type="ECO:0000313" key="2">
    <source>
        <dbReference type="Proteomes" id="UP000006222"/>
    </source>
</evidence>
<dbReference type="EMBL" id="AFAR01000122">
    <property type="protein sequence ID" value="EGF27929.1"/>
    <property type="molecule type" value="Genomic_DNA"/>
</dbReference>
<evidence type="ECO:0000313" key="1">
    <source>
        <dbReference type="EMBL" id="EGF27929.1"/>
    </source>
</evidence>
<accession>F2AQZ5</accession>